<organism evidence="4 5">
    <name type="scientific">Thermococcus paralvinellae</name>
    <dbReference type="NCBI Taxonomy" id="582419"/>
    <lineage>
        <taxon>Archaea</taxon>
        <taxon>Methanobacteriati</taxon>
        <taxon>Methanobacteriota</taxon>
        <taxon>Thermococci</taxon>
        <taxon>Thermococcales</taxon>
        <taxon>Thermococcaceae</taxon>
        <taxon>Thermococcus</taxon>
    </lineage>
</organism>
<proteinExistence type="inferred from homology"/>
<keyword evidence="5" id="KW-1185">Reference proteome</keyword>
<dbReference type="InterPro" id="IPR007562">
    <property type="entry name" value="Transglutaminase-like_domain"/>
</dbReference>
<evidence type="ECO:0000313" key="4">
    <source>
        <dbReference type="EMBL" id="AHF80224.1"/>
    </source>
</evidence>
<dbReference type="KEGG" id="ths:TES1_0838"/>
<dbReference type="Pfam" id="PF04473">
    <property type="entry name" value="DUF553"/>
    <property type="match status" value="1"/>
</dbReference>
<dbReference type="EMBL" id="CP006965">
    <property type="protein sequence ID" value="AHF80224.1"/>
    <property type="molecule type" value="Genomic_DNA"/>
</dbReference>
<comment type="similarity">
    <text evidence="1">Belongs to the UPF0252 family.</text>
</comment>
<keyword evidence="2" id="KW-0472">Membrane</keyword>
<accession>W0I2H2</accession>
<name>W0I2H2_9EURY</name>
<reference evidence="4 5" key="1">
    <citation type="journal article" date="2014" name="Int. J. Syst. Evol. Microbiol.">
        <title>Thermococcus paralvinellae sp. nov. and Thermococcus cleftensis sp. nov. of hyperthermophilic heterotrophs from deep-sea hydrothermal vents.</title>
        <authorList>
            <person name="Hensley S.A."/>
            <person name="Jung J.H."/>
            <person name="Park C.S."/>
            <person name="Holden J.F."/>
        </authorList>
    </citation>
    <scope>NUCLEOTIDE SEQUENCE [LARGE SCALE GENOMIC DNA]</scope>
    <source>
        <strain evidence="4 5">ES1</strain>
    </source>
</reference>
<feature type="transmembrane region" description="Helical" evidence="2">
    <location>
        <begin position="53"/>
        <end position="77"/>
    </location>
</feature>
<keyword evidence="2" id="KW-1133">Transmembrane helix</keyword>
<evidence type="ECO:0000313" key="5">
    <source>
        <dbReference type="Proteomes" id="UP000019027"/>
    </source>
</evidence>
<evidence type="ECO:0000256" key="2">
    <source>
        <dbReference type="SAM" id="Phobius"/>
    </source>
</evidence>
<dbReference type="Proteomes" id="UP000019027">
    <property type="component" value="Chromosome"/>
</dbReference>
<feature type="domain" description="Transglutaminase-like" evidence="3">
    <location>
        <begin position="18"/>
        <end position="216"/>
    </location>
</feature>
<gene>
    <name evidence="4" type="ORF">TES1_0838</name>
</gene>
<dbReference type="GeneID" id="24907906"/>
<protein>
    <recommendedName>
        <fullName evidence="3">Transglutaminase-like domain-containing protein</fullName>
    </recommendedName>
</protein>
<feature type="transmembrane region" description="Helical" evidence="2">
    <location>
        <begin position="89"/>
        <end position="114"/>
    </location>
</feature>
<evidence type="ECO:0000259" key="3">
    <source>
        <dbReference type="Pfam" id="PF04473"/>
    </source>
</evidence>
<evidence type="ECO:0000256" key="1">
    <source>
        <dbReference type="ARBA" id="ARBA00007458"/>
    </source>
</evidence>
<sequence>MKRSVKTSLPTLQDVQYVTAIYQRLAGNFEAETLTNLLEWQEQNIRYWKERYWVSNVLIIFLVSLVVVFLVILFSVINVPYLTLIARKTLLAFGLISIIIGIFLAGFVCFMLPYNYYSYIAREREITRKEKFKKLAKFVWHTIKPNLSLAEILDYHLAVCRDYAKLTAALLLNKYPEVYFLTLPNHVATAVRINGKYYVLDQRLPIMSLDSWIENWEWLLWWERIKNKLLLRKYIPKCNMYSVQFERNSNRVISTKPTIKEMKPQQNKNIEICIEKLEALLTREFNLNQAETTHREPDFKIILKNYVIYCEDDEIILYSMARSIKNRIEAELCGNIKKLSWFKISKKDSKNLVAEIYLTK</sequence>
<dbReference type="HOGENOM" id="CLU_722835_0_0_2"/>
<dbReference type="AlphaFoldDB" id="W0I2H2"/>
<dbReference type="STRING" id="582419.TES1_0838"/>
<dbReference type="OrthoDB" id="86147at2157"/>
<keyword evidence="2" id="KW-0812">Transmembrane</keyword>
<dbReference type="RefSeq" id="WP_042680582.1">
    <property type="nucleotide sequence ID" value="NZ_CP006965.1"/>
</dbReference>